<feature type="transmembrane region" description="Helical" evidence="2">
    <location>
        <begin position="97"/>
        <end position="122"/>
    </location>
</feature>
<keyword evidence="4" id="KW-1185">Reference proteome</keyword>
<keyword evidence="2" id="KW-1133">Transmembrane helix</keyword>
<evidence type="ECO:0000313" key="4">
    <source>
        <dbReference type="Proteomes" id="UP001585080"/>
    </source>
</evidence>
<proteinExistence type="predicted"/>
<feature type="transmembrane region" description="Helical" evidence="2">
    <location>
        <begin position="157"/>
        <end position="175"/>
    </location>
</feature>
<evidence type="ECO:0000256" key="2">
    <source>
        <dbReference type="SAM" id="Phobius"/>
    </source>
</evidence>
<dbReference type="RefSeq" id="WP_376732196.1">
    <property type="nucleotide sequence ID" value="NZ_JAYMRP010000007.1"/>
</dbReference>
<protein>
    <submittedName>
        <fullName evidence="3">CHAT domain-containing protein</fullName>
    </submittedName>
</protein>
<gene>
    <name evidence="3" type="ORF">VSS16_11465</name>
</gene>
<dbReference type="EMBL" id="JAYMRP010000007">
    <property type="protein sequence ID" value="MFB8773342.1"/>
    <property type="molecule type" value="Genomic_DNA"/>
</dbReference>
<organism evidence="3 4">
    <name type="scientific">Streptomyces broussonetiae</name>
    <dbReference type="NCBI Taxonomy" id="2686304"/>
    <lineage>
        <taxon>Bacteria</taxon>
        <taxon>Bacillati</taxon>
        <taxon>Actinomycetota</taxon>
        <taxon>Actinomycetes</taxon>
        <taxon>Kitasatosporales</taxon>
        <taxon>Streptomycetaceae</taxon>
        <taxon>Streptomyces</taxon>
    </lineage>
</organism>
<keyword evidence="2" id="KW-0812">Transmembrane</keyword>
<feature type="transmembrane region" description="Helical" evidence="2">
    <location>
        <begin position="134"/>
        <end position="152"/>
    </location>
</feature>
<reference evidence="3 4" key="1">
    <citation type="submission" date="2024-01" db="EMBL/GenBank/DDBJ databases">
        <title>Genome mining of biosynthetic gene clusters to explore secondary metabolites of Streptomyces sp.</title>
        <authorList>
            <person name="Baig A."/>
            <person name="Ajitkumar Shintre N."/>
            <person name="Kumar H."/>
            <person name="Anbarasu A."/>
            <person name="Ramaiah S."/>
        </authorList>
    </citation>
    <scope>NUCLEOTIDE SEQUENCE [LARGE SCALE GENOMIC DNA]</scope>
    <source>
        <strain evidence="3 4">A57</strain>
    </source>
</reference>
<keyword evidence="2" id="KW-0472">Membrane</keyword>
<accession>A0ABV5E927</accession>
<name>A0ABV5E927_9ACTN</name>
<dbReference type="Proteomes" id="UP001585080">
    <property type="component" value="Unassembled WGS sequence"/>
</dbReference>
<evidence type="ECO:0000313" key="3">
    <source>
        <dbReference type="EMBL" id="MFB8773342.1"/>
    </source>
</evidence>
<feature type="region of interest" description="Disordered" evidence="1">
    <location>
        <begin position="1022"/>
        <end position="1080"/>
    </location>
</feature>
<sequence length="1318" mass="144021">MNTSVFDPFSADAVQKLPGWLAQRNQSPDDEVVIESAFPLSTLFQRGVGIGNRLRVLPDLAASWLVLRHGRSDRSRIGLHECDRITVQDRILGWRLLVVRSVVAASVVAACLSLSTPGWAALLFPVTAWALTGWGRWQAAALLFSVLGWAAWQQPTVLVAAVPTAALVALIRLMLSMREVDLLSRASSGSPVSFLGRCFLLRALWDSAAASVALAVDKATHDDRARTACFIGETPDSVPGRLRPVVVQCQALAKLAGLEFRSAMVMSEEARTLAAGSPPEIRGWCALQAGDVLLAAGQPAAAEVRWREAVELLESAPRSRYWAAEAELRMIEVLTADPADPARCVDGLRILCRTRHRAMRAGNLTLLSKTELYLLRLMHGVGNAVGVVEHLAAQYERRQGKSDLAASVGEHALEVLLLATLYIDIIENPDDYPDTMRVDEDGQHERYVYAAKLMDNVLRQLSRSKMPLLQAQAYAVLAHIQRAVGMREEALGNVLESLHAIQHVRYQLPSTRWRARWIATHAHVYALALDLAESDPALVAELLEIVRSQSVPVESNQPGVWLRDVLDALISSTGVPSGARGAPNGEQSAAPRHSDPLLTDRTILVGHASWVGGDESNAVDLDGELDLMFPGGWYWSYARAGEWIYHAVRAPSGDWHSERRPHAQLSPHFEDLALHLPVKVPGARSVRRRIPGSALAAVGADAPVRGYLTAGQVWTRIFGGLGAAMIPTVLREALTASPTPLPLALAPTGALALVPICALPVTPGRDIMDSARLSYLPSIALLAQRRRLTVQEGRDPQHRVDAEPSRVLSVLAPHSSPDPRTHDLEHAMAGIPQHSEVAPRPLTKNGFADLIKRHGIDDTVLYLAGHVESPDKEDPGGTGFKFDDGPLALHDFYRTDESGAPLYSMPDRVMLAACASLGLYGRLESGYTPSLLDVPEWLGLGAAVIHGGARHVYCTLFQIPDTELTTRIDLALVDALRHHTEPASALHAVQRAELRRWRNGSASLPLAFLAYAYVGLGAAPGQELPGAPNAVKRPKYVSTARRPQTPRHEPPSAQRQPRDAMGTPQQPTVAHTEPAVRPRPQTCKTYEPFAMMSWHTHAAAELSDRLHPRFGQDGRLLLTSYDGEASEPVPVRSAVWTRENVDLSDLSMSSTTEWRLHGLSLHLTDARLVLVADKPDTRSRTLAGHIRHPWISSVAFRPKQSFLNDCELVIQCQQDTEHGTVTSYRLALLLDRATDSAELAQCLVRRLARHHLNRGVLPNSARPPFETLCDAPRLPAPDRGDHAVYDLPAFKNYPEGVEYLLNQPVEGTWIGPGLTHAD</sequence>
<comment type="caution">
    <text evidence="3">The sequence shown here is derived from an EMBL/GenBank/DDBJ whole genome shotgun (WGS) entry which is preliminary data.</text>
</comment>
<evidence type="ECO:0000256" key="1">
    <source>
        <dbReference type="SAM" id="MobiDB-lite"/>
    </source>
</evidence>